<dbReference type="SUPFAM" id="SSF81606">
    <property type="entry name" value="PP2C-like"/>
    <property type="match status" value="1"/>
</dbReference>
<dbReference type="Gene3D" id="3.60.40.10">
    <property type="entry name" value="PPM-type phosphatase domain"/>
    <property type="match status" value="1"/>
</dbReference>
<dbReference type="RefSeq" id="WP_190927063.1">
    <property type="nucleotide sequence ID" value="NZ_JACXJA010000010.1"/>
</dbReference>
<dbReference type="AlphaFoldDB" id="A0A927GZJ5"/>
<dbReference type="Proteomes" id="UP000639396">
    <property type="component" value="Unassembled WGS sequence"/>
</dbReference>
<keyword evidence="2" id="KW-1185">Reference proteome</keyword>
<dbReference type="InterPro" id="IPR036457">
    <property type="entry name" value="PPM-type-like_dom_sf"/>
</dbReference>
<organism evidence="1 2">
    <name type="scientific">Paenibacillus oceani</name>
    <dbReference type="NCBI Taxonomy" id="2772510"/>
    <lineage>
        <taxon>Bacteria</taxon>
        <taxon>Bacillati</taxon>
        <taxon>Bacillota</taxon>
        <taxon>Bacilli</taxon>
        <taxon>Bacillales</taxon>
        <taxon>Paenibacillaceae</taxon>
        <taxon>Paenibacillus</taxon>
    </lineage>
</organism>
<dbReference type="EMBL" id="JACXJA010000010">
    <property type="protein sequence ID" value="MBD2862308.1"/>
    <property type="molecule type" value="Genomic_DNA"/>
</dbReference>
<accession>A0A927GZJ5</accession>
<proteinExistence type="predicted"/>
<evidence type="ECO:0008006" key="3">
    <source>
        <dbReference type="Google" id="ProtNLM"/>
    </source>
</evidence>
<gene>
    <name evidence="1" type="ORF">IDH45_09965</name>
</gene>
<protein>
    <recommendedName>
        <fullName evidence="3">PPM-type phosphatase domain-containing protein</fullName>
    </recommendedName>
</protein>
<comment type="caution">
    <text evidence="1">The sequence shown here is derived from an EMBL/GenBank/DDBJ whole genome shotgun (WGS) entry which is preliminary data.</text>
</comment>
<reference evidence="1" key="1">
    <citation type="submission" date="2020-09" db="EMBL/GenBank/DDBJ databases">
        <title>A novel bacterium of genus Paenibacillus, isolated from South China Sea.</title>
        <authorList>
            <person name="Huang H."/>
            <person name="Mo K."/>
            <person name="Hu Y."/>
        </authorList>
    </citation>
    <scope>NUCLEOTIDE SEQUENCE</scope>
    <source>
        <strain evidence="1">IB182363</strain>
    </source>
</reference>
<name>A0A927GZJ5_9BACL</name>
<evidence type="ECO:0000313" key="2">
    <source>
        <dbReference type="Proteomes" id="UP000639396"/>
    </source>
</evidence>
<sequence length="273" mass="31169">MKIVEQFSMSKTGQPCDNEDAIVVTDHFAAIIDGMTPKEKALYDGQSSARIAVDLLAREINSFSADIPYPDAVSKLTRCLYRYYKQRGILEEVSLHPANRMAASLILYSSCRKELWLVGDCQCLIDGVHVTNEKLVDHLLSDWRSKLVEQYLLKYSVDELLANDRSREDLSRFLVTQYEFQNNRYDSLLSYAVLDGFPVRESDIRVIAVSDAKVIVMASDGYPVLQEDRQESERLLHELLAEDPLCYRSYRSTKGLTKGNASFDDRSYLKLLI</sequence>
<evidence type="ECO:0000313" key="1">
    <source>
        <dbReference type="EMBL" id="MBD2862308.1"/>
    </source>
</evidence>